<dbReference type="InterPro" id="IPR011057">
    <property type="entry name" value="Mss4-like_sf"/>
</dbReference>
<proteinExistence type="inferred from homology"/>
<evidence type="ECO:0000313" key="7">
    <source>
        <dbReference type="Proteomes" id="UP001317963"/>
    </source>
</evidence>
<accession>A0ABY6Q4W6</accession>
<dbReference type="EMBL" id="CP036501">
    <property type="protein sequence ID" value="UZP73483.1"/>
    <property type="molecule type" value="Genomic_DNA"/>
</dbReference>
<evidence type="ECO:0000259" key="5">
    <source>
        <dbReference type="PROSITE" id="PS51891"/>
    </source>
</evidence>
<keyword evidence="3" id="KW-0862">Zinc</keyword>
<keyword evidence="7" id="KW-1185">Reference proteome</keyword>
<keyword evidence="2" id="KW-0479">Metal-binding</keyword>
<evidence type="ECO:0000256" key="3">
    <source>
        <dbReference type="ARBA" id="ARBA00022833"/>
    </source>
</evidence>
<dbReference type="PANTHER" id="PTHR33337">
    <property type="entry name" value="GFA DOMAIN-CONTAINING PROTEIN"/>
    <property type="match status" value="1"/>
</dbReference>
<sequence length="133" mass="14526">MNIDGACHCGNITWKAVANPDMVAICYCTDCQTFGSSAFQYTARIKRDDFEITSGKLKEYGKLADSGNERYYSFCGDCGSGVHTSNIDGQGLLSLRLGGCHQKDLLPPKLQIWCCSAPSWVSVESDIKLDKQG</sequence>
<organism evidence="6 7">
    <name type="scientific">Candidatus Paraluminiphilus aquimaris</name>
    <dbReference type="NCBI Taxonomy" id="2518994"/>
    <lineage>
        <taxon>Bacteria</taxon>
        <taxon>Pseudomonadati</taxon>
        <taxon>Pseudomonadota</taxon>
        <taxon>Gammaproteobacteria</taxon>
        <taxon>Cellvibrionales</taxon>
        <taxon>Halieaceae</taxon>
        <taxon>Candidatus Paraluminiphilus</taxon>
    </lineage>
</organism>
<dbReference type="Gene3D" id="3.90.1590.10">
    <property type="entry name" value="glutathione-dependent formaldehyde- activating enzyme (gfa)"/>
    <property type="match status" value="1"/>
</dbReference>
<gene>
    <name evidence="6" type="ORF">E0F26_01485</name>
</gene>
<dbReference type="InterPro" id="IPR006913">
    <property type="entry name" value="CENP-V/GFA"/>
</dbReference>
<evidence type="ECO:0000313" key="6">
    <source>
        <dbReference type="EMBL" id="UZP73483.1"/>
    </source>
</evidence>
<evidence type="ECO:0000256" key="1">
    <source>
        <dbReference type="ARBA" id="ARBA00005495"/>
    </source>
</evidence>
<evidence type="ECO:0000256" key="4">
    <source>
        <dbReference type="ARBA" id="ARBA00023239"/>
    </source>
</evidence>
<feature type="domain" description="CENP-V/GFA" evidence="5">
    <location>
        <begin position="3"/>
        <end position="114"/>
    </location>
</feature>
<dbReference type="PANTHER" id="PTHR33337:SF40">
    <property type="entry name" value="CENP-V_GFA DOMAIN-CONTAINING PROTEIN-RELATED"/>
    <property type="match status" value="1"/>
</dbReference>
<dbReference type="Pfam" id="PF04828">
    <property type="entry name" value="GFA"/>
    <property type="match status" value="1"/>
</dbReference>
<dbReference type="SUPFAM" id="SSF51316">
    <property type="entry name" value="Mss4-like"/>
    <property type="match status" value="1"/>
</dbReference>
<dbReference type="Proteomes" id="UP001317963">
    <property type="component" value="Chromosome"/>
</dbReference>
<dbReference type="PROSITE" id="PS51891">
    <property type="entry name" value="CENP_V_GFA"/>
    <property type="match status" value="1"/>
</dbReference>
<reference evidence="6 7" key="1">
    <citation type="submission" date="2019-02" db="EMBL/GenBank/DDBJ databases">
        <title>Halieaceae_genomes.</title>
        <authorList>
            <person name="Li S.-H."/>
        </authorList>
    </citation>
    <scope>NUCLEOTIDE SEQUENCE [LARGE SCALE GENOMIC DNA]</scope>
    <source>
        <strain evidence="6 7">JH123</strain>
    </source>
</reference>
<dbReference type="RefSeq" id="WP_279242274.1">
    <property type="nucleotide sequence ID" value="NZ_CP036501.1"/>
</dbReference>
<comment type="similarity">
    <text evidence="1">Belongs to the Gfa family.</text>
</comment>
<name>A0ABY6Q4W6_9GAMM</name>
<protein>
    <submittedName>
        <fullName evidence="6">GFA family protein</fullName>
    </submittedName>
</protein>
<keyword evidence="4" id="KW-0456">Lyase</keyword>
<evidence type="ECO:0000256" key="2">
    <source>
        <dbReference type="ARBA" id="ARBA00022723"/>
    </source>
</evidence>